<name>A0A839SDF9_9SPHI</name>
<dbReference type="Pfam" id="PF00144">
    <property type="entry name" value="Beta-lactamase"/>
    <property type="match status" value="1"/>
</dbReference>
<gene>
    <name evidence="4" type="ORF">FHS11_001109</name>
</gene>
<dbReference type="SUPFAM" id="SSF56601">
    <property type="entry name" value="beta-lactamase/transpeptidase-like"/>
    <property type="match status" value="1"/>
</dbReference>
<evidence type="ECO:0000256" key="2">
    <source>
        <dbReference type="SAM" id="SignalP"/>
    </source>
</evidence>
<dbReference type="EMBL" id="JACHWX010000002">
    <property type="protein sequence ID" value="MBB3054699.1"/>
    <property type="molecule type" value="Genomic_DNA"/>
</dbReference>
<dbReference type="GO" id="GO:0016787">
    <property type="term" value="F:hydrolase activity"/>
    <property type="evidence" value="ECO:0007669"/>
    <property type="project" value="UniProtKB-KW"/>
</dbReference>
<dbReference type="RefSeq" id="WP_232010734.1">
    <property type="nucleotide sequence ID" value="NZ_AP017313.1"/>
</dbReference>
<dbReference type="InterPro" id="IPR050789">
    <property type="entry name" value="Diverse_Enzym_Activities"/>
</dbReference>
<dbReference type="PANTHER" id="PTHR43283:SF11">
    <property type="entry name" value="BETA-LACTAMASE-RELATED DOMAIN-CONTAINING PROTEIN"/>
    <property type="match status" value="1"/>
</dbReference>
<keyword evidence="1" id="KW-0378">Hydrolase</keyword>
<reference evidence="4" key="1">
    <citation type="submission" date="2020-08" db="EMBL/GenBank/DDBJ databases">
        <title>Genomic Encyclopedia of Type Strains, Phase III (KMG-III): the genomes of soil and plant-associated and newly described type strains.</title>
        <authorList>
            <person name="Whitman W."/>
        </authorList>
    </citation>
    <scope>NUCLEOTIDE SEQUENCE [LARGE SCALE GENOMIC DNA]</scope>
    <source>
        <strain evidence="4">CECT 8628</strain>
    </source>
</reference>
<keyword evidence="2" id="KW-0732">Signal</keyword>
<evidence type="ECO:0000313" key="4">
    <source>
        <dbReference type="EMBL" id="MBB3054699.1"/>
    </source>
</evidence>
<dbReference type="Proteomes" id="UP000539265">
    <property type="component" value="Unassembled WGS sequence"/>
</dbReference>
<keyword evidence="5" id="KW-1185">Reference proteome</keyword>
<proteinExistence type="predicted"/>
<dbReference type="PANTHER" id="PTHR43283">
    <property type="entry name" value="BETA-LACTAMASE-RELATED"/>
    <property type="match status" value="1"/>
</dbReference>
<feature type="domain" description="Beta-lactamase-related" evidence="3">
    <location>
        <begin position="241"/>
        <end position="584"/>
    </location>
</feature>
<feature type="chain" id="PRO_5032766522" evidence="2">
    <location>
        <begin position="30"/>
        <end position="610"/>
    </location>
</feature>
<evidence type="ECO:0000256" key="1">
    <source>
        <dbReference type="ARBA" id="ARBA00022801"/>
    </source>
</evidence>
<organism evidence="4 5">
    <name type="scientific">Mucilaginibacter gotjawali</name>
    <dbReference type="NCBI Taxonomy" id="1550579"/>
    <lineage>
        <taxon>Bacteria</taxon>
        <taxon>Pseudomonadati</taxon>
        <taxon>Bacteroidota</taxon>
        <taxon>Sphingobacteriia</taxon>
        <taxon>Sphingobacteriales</taxon>
        <taxon>Sphingobacteriaceae</taxon>
        <taxon>Mucilaginibacter</taxon>
    </lineage>
</organism>
<dbReference type="Gene3D" id="3.40.710.10">
    <property type="entry name" value="DD-peptidase/beta-lactamase superfamily"/>
    <property type="match status" value="1"/>
</dbReference>
<protein>
    <submittedName>
        <fullName evidence="4">CubicO group peptidase (Beta-lactamase class C family)</fullName>
    </submittedName>
</protein>
<dbReference type="InterPro" id="IPR001466">
    <property type="entry name" value="Beta-lactam-related"/>
</dbReference>
<dbReference type="InterPro" id="IPR012338">
    <property type="entry name" value="Beta-lactam/transpept-like"/>
</dbReference>
<sequence>MEKRFMRRSNRWFCTLIFSAFVLFHSACAQNPPFRGQAYVDEVNLVEKSTVLFNNAAYTIPIQNLDQQKIASVHFSYAYAAGFDSLLNKYDKVAAFNGNLYTGAKSLDDLSADLKWYNTLIVQLNEADLNNPQIADFIRFNQKTKAVIIALFGNSNALIKLNNLSLPVIWSQRISPVSAYFSAEAIFGGVAITQKLSSNISPVFRKGMGFTTGKIRLEYSVPEAVGIKSDNLIDIDNIATEAIMNQATPGCVVLVAKDGKVIFNKAYGYHTYDKTIPDKLTDIFDLASMTKISATTMETMQLYDQGKLSIDSTVGHYLPQARKTNKNDLLVKEVLEHQAGLIPDIPTLEAVKPTDYTVDSSADYPTKVNENYYLRKDYFKDVMWPLMLNSPLRTRGQYLYSDLSMCFMQQIIETITSTPENVYVQQQFYTPLGMQTAGYLPLYRFKPEQIPPTENDPVYRHALLDGYVHDPTAALMGGVAGHAGLFASANDVAILYQMMLNRGTYGGVAYIKPETVDLFTKQQSAISRRGLGFDRWDPEVSKHYPSQYASPQTYGHTGFTGTCVWVDPASHLVYVFLSNRVNPSVSPKLGSLNTRPRIMDVVYQAIQKGI</sequence>
<accession>A0A839SDF9</accession>
<comment type="caution">
    <text evidence="4">The sequence shown here is derived from an EMBL/GenBank/DDBJ whole genome shotgun (WGS) entry which is preliminary data.</text>
</comment>
<evidence type="ECO:0000259" key="3">
    <source>
        <dbReference type="Pfam" id="PF00144"/>
    </source>
</evidence>
<dbReference type="AlphaFoldDB" id="A0A839SDF9"/>
<feature type="signal peptide" evidence="2">
    <location>
        <begin position="1"/>
        <end position="29"/>
    </location>
</feature>
<evidence type="ECO:0000313" key="5">
    <source>
        <dbReference type="Proteomes" id="UP000539265"/>
    </source>
</evidence>